<name>A0A5B9FTY7_9FLAO</name>
<organism evidence="1 2">
    <name type="scientific">Flavobacterium alkalisoli</name>
    <dbReference type="NCBI Taxonomy" id="2602769"/>
    <lineage>
        <taxon>Bacteria</taxon>
        <taxon>Pseudomonadati</taxon>
        <taxon>Bacteroidota</taxon>
        <taxon>Flavobacteriia</taxon>
        <taxon>Flavobacteriales</taxon>
        <taxon>Flavobacteriaceae</taxon>
        <taxon>Flavobacterium</taxon>
    </lineage>
</organism>
<reference evidence="1 2" key="1">
    <citation type="submission" date="2019-08" db="EMBL/GenBank/DDBJ databases">
        <title>Flavobacterium alkalisoli sp. nov., isolated from rhizosphere soil of Suaeda salsa.</title>
        <authorList>
            <person name="Sun J.-Q."/>
            <person name="Xu L."/>
        </authorList>
    </citation>
    <scope>NUCLEOTIDE SEQUENCE [LARGE SCALE GENOMIC DNA]</scope>
    <source>
        <strain evidence="1 2">XS-5</strain>
    </source>
</reference>
<protein>
    <submittedName>
        <fullName evidence="1">Uncharacterized protein</fullName>
    </submittedName>
</protein>
<dbReference type="KEGG" id="fak:FUA48_09030"/>
<keyword evidence="2" id="KW-1185">Reference proteome</keyword>
<accession>A0A5B9FTY7</accession>
<evidence type="ECO:0000313" key="1">
    <source>
        <dbReference type="EMBL" id="QEE49721.1"/>
    </source>
</evidence>
<dbReference type="PROSITE" id="PS51257">
    <property type="entry name" value="PROKAR_LIPOPROTEIN"/>
    <property type="match status" value="1"/>
</dbReference>
<evidence type="ECO:0000313" key="2">
    <source>
        <dbReference type="Proteomes" id="UP000321222"/>
    </source>
</evidence>
<dbReference type="EMBL" id="CP042831">
    <property type="protein sequence ID" value="QEE49721.1"/>
    <property type="molecule type" value="Genomic_DNA"/>
</dbReference>
<dbReference type="Proteomes" id="UP000321222">
    <property type="component" value="Chromosome"/>
</dbReference>
<gene>
    <name evidence="1" type="ORF">FUA48_09030</name>
</gene>
<dbReference type="InterPro" id="IPR036280">
    <property type="entry name" value="Multihaem_cyt_sf"/>
</dbReference>
<dbReference type="SUPFAM" id="SSF48695">
    <property type="entry name" value="Multiheme cytochromes"/>
    <property type="match status" value="1"/>
</dbReference>
<sequence length="364" mass="42126">MKKHLIIKISLYISLITAFSSCGKDDSEEYSEVPDSSPVVLDLNTVPYPKLSDYNFFEGDIKNLEPVKGVLPYDLNSTLFTDYAHKKRFVWMPDNVKAQYISDSEVLNFPSGSVLIKNFYYDNVLPENKTRIIETRLLIKKGEKWILANYLWNDDQTEATLNMNGSYTNISWMENGENKSTNYRIPSKVECYTCHKSEQDTVPIGPKPQNLNKLFNYSDGSKNQLTKWAQAGYLQNNLPDNIITTIDWQDETQPLELRVRSYLDINCAHCHREGSHCDYRPIRLAFNETTNPTNLGICVEPEEFINNSLTHIITKGNSERSEMYYRLNSVTENERMPLLGRTIKHQEALDLFKEWINSMEEPCP</sequence>
<dbReference type="RefSeq" id="WP_147583224.1">
    <property type="nucleotide sequence ID" value="NZ_CP042831.1"/>
</dbReference>
<dbReference type="AlphaFoldDB" id="A0A5B9FTY7"/>
<proteinExistence type="predicted"/>
<dbReference type="OrthoDB" id="338827at2"/>